<protein>
    <submittedName>
        <fullName evidence="2">Uncharacterized protein</fullName>
    </submittedName>
</protein>
<proteinExistence type="predicted"/>
<evidence type="ECO:0000256" key="1">
    <source>
        <dbReference type="SAM" id="Phobius"/>
    </source>
</evidence>
<keyword evidence="1" id="KW-0812">Transmembrane</keyword>
<gene>
    <name evidence="2" type="ORF">OE88DRAFT_1350775</name>
</gene>
<organism evidence="2 3">
    <name type="scientific">Heliocybe sulcata</name>
    <dbReference type="NCBI Taxonomy" id="5364"/>
    <lineage>
        <taxon>Eukaryota</taxon>
        <taxon>Fungi</taxon>
        <taxon>Dikarya</taxon>
        <taxon>Basidiomycota</taxon>
        <taxon>Agaricomycotina</taxon>
        <taxon>Agaricomycetes</taxon>
        <taxon>Gloeophyllales</taxon>
        <taxon>Gloeophyllaceae</taxon>
        <taxon>Heliocybe</taxon>
    </lineage>
</organism>
<feature type="transmembrane region" description="Helical" evidence="1">
    <location>
        <begin position="52"/>
        <end position="72"/>
    </location>
</feature>
<sequence length="133" mass="15283">MSVDIKMVTSLRDLPYPPTRFGLDQRSALDTTMSLASSVELYNDIGLLRRDVLLLGIEASILILPLGCIWLYNMVIEWRQKRADLEMNRALQRTFGSNIEKIQIYQRLLRTALRLSTRSSNAASRQRYNDSCS</sequence>
<keyword evidence="1" id="KW-1133">Transmembrane helix</keyword>
<dbReference type="AlphaFoldDB" id="A0A5C3NB04"/>
<accession>A0A5C3NB04</accession>
<dbReference type="EMBL" id="ML213508">
    <property type="protein sequence ID" value="TFK53158.1"/>
    <property type="molecule type" value="Genomic_DNA"/>
</dbReference>
<keyword evidence="3" id="KW-1185">Reference proteome</keyword>
<name>A0A5C3NB04_9AGAM</name>
<evidence type="ECO:0000313" key="2">
    <source>
        <dbReference type="EMBL" id="TFK53158.1"/>
    </source>
</evidence>
<evidence type="ECO:0000313" key="3">
    <source>
        <dbReference type="Proteomes" id="UP000305948"/>
    </source>
</evidence>
<dbReference type="Proteomes" id="UP000305948">
    <property type="component" value="Unassembled WGS sequence"/>
</dbReference>
<keyword evidence="1" id="KW-0472">Membrane</keyword>
<reference evidence="2 3" key="1">
    <citation type="journal article" date="2019" name="Nat. Ecol. Evol.">
        <title>Megaphylogeny resolves global patterns of mushroom evolution.</title>
        <authorList>
            <person name="Varga T."/>
            <person name="Krizsan K."/>
            <person name="Foldi C."/>
            <person name="Dima B."/>
            <person name="Sanchez-Garcia M."/>
            <person name="Sanchez-Ramirez S."/>
            <person name="Szollosi G.J."/>
            <person name="Szarkandi J.G."/>
            <person name="Papp V."/>
            <person name="Albert L."/>
            <person name="Andreopoulos W."/>
            <person name="Angelini C."/>
            <person name="Antonin V."/>
            <person name="Barry K.W."/>
            <person name="Bougher N.L."/>
            <person name="Buchanan P."/>
            <person name="Buyck B."/>
            <person name="Bense V."/>
            <person name="Catcheside P."/>
            <person name="Chovatia M."/>
            <person name="Cooper J."/>
            <person name="Damon W."/>
            <person name="Desjardin D."/>
            <person name="Finy P."/>
            <person name="Geml J."/>
            <person name="Haridas S."/>
            <person name="Hughes K."/>
            <person name="Justo A."/>
            <person name="Karasinski D."/>
            <person name="Kautmanova I."/>
            <person name="Kiss B."/>
            <person name="Kocsube S."/>
            <person name="Kotiranta H."/>
            <person name="LaButti K.M."/>
            <person name="Lechner B.E."/>
            <person name="Liimatainen K."/>
            <person name="Lipzen A."/>
            <person name="Lukacs Z."/>
            <person name="Mihaltcheva S."/>
            <person name="Morgado L.N."/>
            <person name="Niskanen T."/>
            <person name="Noordeloos M.E."/>
            <person name="Ohm R.A."/>
            <person name="Ortiz-Santana B."/>
            <person name="Ovrebo C."/>
            <person name="Racz N."/>
            <person name="Riley R."/>
            <person name="Savchenko A."/>
            <person name="Shiryaev A."/>
            <person name="Soop K."/>
            <person name="Spirin V."/>
            <person name="Szebenyi C."/>
            <person name="Tomsovsky M."/>
            <person name="Tulloss R.E."/>
            <person name="Uehling J."/>
            <person name="Grigoriev I.V."/>
            <person name="Vagvolgyi C."/>
            <person name="Papp T."/>
            <person name="Martin F.M."/>
            <person name="Miettinen O."/>
            <person name="Hibbett D.S."/>
            <person name="Nagy L.G."/>
        </authorList>
    </citation>
    <scope>NUCLEOTIDE SEQUENCE [LARGE SCALE GENOMIC DNA]</scope>
    <source>
        <strain evidence="2 3">OMC1185</strain>
    </source>
</reference>